<reference evidence="2" key="1">
    <citation type="journal article" date="2019" name="Int. J. Syst. Evol. Microbiol.">
        <title>The Global Catalogue of Microorganisms (GCM) 10K type strain sequencing project: providing services to taxonomists for standard genome sequencing and annotation.</title>
        <authorList>
            <consortium name="The Broad Institute Genomics Platform"/>
            <consortium name="The Broad Institute Genome Sequencing Center for Infectious Disease"/>
            <person name="Wu L."/>
            <person name="Ma J."/>
        </authorList>
    </citation>
    <scope>NUCLEOTIDE SEQUENCE [LARGE SCALE GENOMIC DNA]</scope>
    <source>
        <strain evidence="2">CGMCC 1.12778</strain>
    </source>
</reference>
<dbReference type="InterPro" id="IPR007344">
    <property type="entry name" value="GrpB/CoaE"/>
</dbReference>
<evidence type="ECO:0000313" key="2">
    <source>
        <dbReference type="Proteomes" id="UP000643279"/>
    </source>
</evidence>
<dbReference type="SUPFAM" id="SSF81301">
    <property type="entry name" value="Nucleotidyltransferase"/>
    <property type="match status" value="1"/>
</dbReference>
<dbReference type="Proteomes" id="UP000643279">
    <property type="component" value="Unassembled WGS sequence"/>
</dbReference>
<dbReference type="RefSeq" id="WP_188573047.1">
    <property type="nucleotide sequence ID" value="NZ_BMFW01000026.1"/>
</dbReference>
<comment type="caution">
    <text evidence="1">The sequence shown here is derived from an EMBL/GenBank/DDBJ whole genome shotgun (WGS) entry which is preliminary data.</text>
</comment>
<dbReference type="Pfam" id="PF04229">
    <property type="entry name" value="GrpB"/>
    <property type="match status" value="1"/>
</dbReference>
<evidence type="ECO:0008006" key="3">
    <source>
        <dbReference type="Google" id="ProtNLM"/>
    </source>
</evidence>
<protein>
    <recommendedName>
        <fullName evidence="3">GrpB family protein</fullName>
    </recommendedName>
</protein>
<organism evidence="1 2">
    <name type="scientific">Arthrobacter liuii</name>
    <dbReference type="NCBI Taxonomy" id="1476996"/>
    <lineage>
        <taxon>Bacteria</taxon>
        <taxon>Bacillati</taxon>
        <taxon>Actinomycetota</taxon>
        <taxon>Actinomycetes</taxon>
        <taxon>Micrococcales</taxon>
        <taxon>Micrococcaceae</taxon>
        <taxon>Arthrobacter</taxon>
    </lineage>
</organism>
<dbReference type="InterPro" id="IPR043519">
    <property type="entry name" value="NT_sf"/>
</dbReference>
<dbReference type="PANTHER" id="PTHR34822">
    <property type="entry name" value="GRPB DOMAIN PROTEIN (AFU_ORTHOLOGUE AFUA_1G01530)"/>
    <property type="match status" value="1"/>
</dbReference>
<name>A0ABQ2AWR6_9MICC</name>
<dbReference type="EMBL" id="BMFW01000026">
    <property type="protein sequence ID" value="GGI00396.1"/>
    <property type="molecule type" value="Genomic_DNA"/>
</dbReference>
<proteinExistence type="predicted"/>
<evidence type="ECO:0000313" key="1">
    <source>
        <dbReference type="EMBL" id="GGI00396.1"/>
    </source>
</evidence>
<gene>
    <name evidence="1" type="primary">grpB</name>
    <name evidence="1" type="ORF">GCM10007170_37440</name>
</gene>
<keyword evidence="2" id="KW-1185">Reference proteome</keyword>
<dbReference type="PANTHER" id="PTHR34822:SF1">
    <property type="entry name" value="GRPB FAMILY PROTEIN"/>
    <property type="match status" value="1"/>
</dbReference>
<accession>A0ABQ2AWR6</accession>
<dbReference type="Gene3D" id="3.30.460.10">
    <property type="entry name" value="Beta Polymerase, domain 2"/>
    <property type="match status" value="1"/>
</dbReference>
<sequence>MTRANAVVEIVPFETGWSDRFLRTRTLLSTVFHGASIEHIGSTSVHGLSSKDTIDVAVGVPDVAAALSPAAVGSLTRLGFEYVPASFAEDPDHAFLQRIIADHRTDHVHVMRLGSNTWIQRLRFRDYLRAHPDAAVRYERAKLELADRFHDDRDGYVQRKQPIVESLMVEARRWAEESR</sequence>